<sequence>MVSKPNKNSTKNKSNASPNSKSSSKTNSQQKISSFFKTKSSSSPLNSASIRDMLIPNRNANLKISASKPISSGLHSFENSINISTKDIPSNPLQTAPSILPTYSRLSSQKNSNSPSSFPLKNFKQHNPQHINSDKFKNPIRSYSSVNSINHFYPKKYNLKKAISNDCFSLTTAPKSPKSPKIIEKQSPDPLPPIQLQKPIKSPKSNLVWVDITKKTSKLSFDALNPKDKNDLVLCDSYINIPIPNSSSPPTSPIKNILPTNHINFDLDYSDFSINSPIESVNIPILTTLSPNSPPPHINYDQSDIEDELLHSSVSILKTFNLDDKKSDTVSNGKVLPPKSSNSKKNILLNTYLSNSDSDSDLDIFSILSTNKSSSKTYPFILLLFYTQLHHLPFISLSPQPLSTLPILIFFFFVFRQLPSFNSGFLEGSANNRKTLAGILSRHKKRKKQLDIFNDLSTNLDVSSSDELPSDYNSDTQNHPESKLPHHIFSNSEKFSTDISSSNENNSSDQSSSPIKKKSKSKYLKRAMLIFSEHFKNSNSNVFNFNFLKGFPTFNYNESNPIDVDRILSSATNTLSRSSIFTNAYLGNPIDSKTSTCLLFFILFSNRFKMVPSSQISEAIKILRLHCSIVKDLPESDIFSPSQLFNTMSKVGLKYNDFGYANFIKNGNSSTDLDQNIPNIDNITIFPSNQIVVILELYALSFQSFLKFKILNLNKDIEYLNSPFSSKSPKSKKFKKKVTEFKNSILDKNTIFHLLNSLMTILNVLMDPQMAHKLHRLQNVLLSFVECIPEIFWSEISNSWASLIIKSCKHLDTKYKLLLVSERIPSFGKLAFLKAKLAFAYLSEQDSPNKTFINYPDILNSLRLYKSSDMNTLLLVYLNKIKDILLSSKYFGSAPLKSSIINSSTDKSNNVHKTRNDTDNINNNDSPNTADIDKTNLTSPDNNKAISNIDDKNGQKDTISGSPHFELFFGIKLITILLSPNLFMPFIEYNQNLSAPPSPTLKPFDSIYAATDSSKSSHPSIHTPISHPAQKTTASNRLASESVASSSYSYLSVMNPIHSRLLAQYRKLGSMKPNDACLSDIKDSLNLVCVWLSMTWLHKDKFNPVYSSPK</sequence>
<organism evidence="2 3">
    <name type="scientific">Smittium culicis</name>
    <dbReference type="NCBI Taxonomy" id="133412"/>
    <lineage>
        <taxon>Eukaryota</taxon>
        <taxon>Fungi</taxon>
        <taxon>Fungi incertae sedis</taxon>
        <taxon>Zoopagomycota</taxon>
        <taxon>Kickxellomycotina</taxon>
        <taxon>Harpellomycetes</taxon>
        <taxon>Harpellales</taxon>
        <taxon>Legeriomycetaceae</taxon>
        <taxon>Smittium</taxon>
    </lineage>
</organism>
<comment type="caution">
    <text evidence="2">The sequence shown here is derived from an EMBL/GenBank/DDBJ whole genome shotgun (WGS) entry which is preliminary data.</text>
</comment>
<feature type="compositionally biased region" description="Polar residues" evidence="1">
    <location>
        <begin position="935"/>
        <end position="946"/>
    </location>
</feature>
<feature type="compositionally biased region" description="Low complexity" evidence="1">
    <location>
        <begin position="1013"/>
        <end position="1028"/>
    </location>
</feature>
<protein>
    <submittedName>
        <fullName evidence="2">Uncharacterized protein</fullName>
    </submittedName>
</protein>
<dbReference type="OrthoDB" id="5646646at2759"/>
<feature type="compositionally biased region" description="Polar residues" evidence="1">
    <location>
        <begin position="462"/>
        <end position="477"/>
    </location>
</feature>
<reference evidence="3" key="1">
    <citation type="submission" date="2017-01" db="EMBL/GenBank/DDBJ databases">
        <authorList>
            <person name="Wang Y."/>
            <person name="White M."/>
            <person name="Kvist S."/>
            <person name="Moncalvo J.-M."/>
        </authorList>
    </citation>
    <scope>NUCLEOTIDE SEQUENCE [LARGE SCALE GENOMIC DNA]</scope>
    <source>
        <strain evidence="3">ID-206-W2</strain>
    </source>
</reference>
<gene>
    <name evidence="2" type="ORF">AYI69_g7158</name>
</gene>
<feature type="region of interest" description="Disordered" evidence="1">
    <location>
        <begin position="1"/>
        <end position="47"/>
    </location>
</feature>
<dbReference type="EMBL" id="LSSM01003366">
    <property type="protein sequence ID" value="OMJ18123.1"/>
    <property type="molecule type" value="Genomic_DNA"/>
</dbReference>
<name>A0A1R1XTY4_9FUNG</name>
<feature type="compositionally biased region" description="Polar residues" evidence="1">
    <location>
        <begin position="489"/>
        <end position="499"/>
    </location>
</feature>
<feature type="compositionally biased region" description="Low complexity" evidence="1">
    <location>
        <begin position="1"/>
        <end position="43"/>
    </location>
</feature>
<evidence type="ECO:0000313" key="3">
    <source>
        <dbReference type="Proteomes" id="UP000187429"/>
    </source>
</evidence>
<keyword evidence="3" id="KW-1185">Reference proteome</keyword>
<accession>A0A1R1XTY4</accession>
<dbReference type="Proteomes" id="UP000187429">
    <property type="component" value="Unassembled WGS sequence"/>
</dbReference>
<dbReference type="AlphaFoldDB" id="A0A1R1XTY4"/>
<evidence type="ECO:0000256" key="1">
    <source>
        <dbReference type="SAM" id="MobiDB-lite"/>
    </source>
</evidence>
<evidence type="ECO:0000313" key="2">
    <source>
        <dbReference type="EMBL" id="OMJ18123.1"/>
    </source>
</evidence>
<feature type="region of interest" description="Disordered" evidence="1">
    <location>
        <begin position="175"/>
        <end position="197"/>
    </location>
</feature>
<feature type="region of interest" description="Disordered" evidence="1">
    <location>
        <begin position="462"/>
        <end position="519"/>
    </location>
</feature>
<feature type="region of interest" description="Disordered" evidence="1">
    <location>
        <begin position="1013"/>
        <end position="1036"/>
    </location>
</feature>
<feature type="compositionally biased region" description="Low complexity" evidence="1">
    <location>
        <begin position="500"/>
        <end position="514"/>
    </location>
</feature>
<feature type="region of interest" description="Disordered" evidence="1">
    <location>
        <begin position="905"/>
        <end position="955"/>
    </location>
</feature>
<proteinExistence type="predicted"/>
<feature type="compositionally biased region" description="Low complexity" evidence="1">
    <location>
        <begin position="919"/>
        <end position="930"/>
    </location>
</feature>